<dbReference type="InterPro" id="IPR012340">
    <property type="entry name" value="NA-bd_OB-fold"/>
</dbReference>
<evidence type="ECO:0008006" key="4">
    <source>
        <dbReference type="Google" id="ProtNLM"/>
    </source>
</evidence>
<dbReference type="RefSeq" id="WP_287068226.1">
    <property type="nucleotide sequence ID" value="NZ_DAWEQA010000016.1"/>
</dbReference>
<reference evidence="2 3" key="1">
    <citation type="submission" date="2015-09" db="EMBL/GenBank/DDBJ databases">
        <authorList>
            <consortium name="Pathogen Informatics"/>
        </authorList>
    </citation>
    <scope>NUCLEOTIDE SEQUENCE [LARGE SCALE GENOMIC DNA]</scope>
    <source>
        <strain evidence="2 3">2789STDY5608824</strain>
    </source>
</reference>
<proteinExistence type="predicted"/>
<accession>A0A173WQJ8</accession>
<name>A0A173WQJ8_BIFAD</name>
<dbReference type="AlphaFoldDB" id="A0A173WQJ8"/>
<evidence type="ECO:0000256" key="1">
    <source>
        <dbReference type="SAM" id="MobiDB-lite"/>
    </source>
</evidence>
<organism evidence="2 3">
    <name type="scientific">Bifidobacterium adolescentis</name>
    <dbReference type="NCBI Taxonomy" id="1680"/>
    <lineage>
        <taxon>Bacteria</taxon>
        <taxon>Bacillati</taxon>
        <taxon>Actinomycetota</taxon>
        <taxon>Actinomycetes</taxon>
        <taxon>Bifidobacteriales</taxon>
        <taxon>Bifidobacteriaceae</taxon>
        <taxon>Bifidobacterium</taxon>
    </lineage>
</organism>
<feature type="region of interest" description="Disordered" evidence="1">
    <location>
        <begin position="127"/>
        <end position="152"/>
    </location>
</feature>
<gene>
    <name evidence="2" type="ORF">ERS852382_00297</name>
</gene>
<dbReference type="Gene3D" id="2.40.50.140">
    <property type="entry name" value="Nucleic acid-binding proteins"/>
    <property type="match status" value="1"/>
</dbReference>
<dbReference type="EMBL" id="CYYI01000001">
    <property type="protein sequence ID" value="CUN40368.1"/>
    <property type="molecule type" value="Genomic_DNA"/>
</dbReference>
<protein>
    <recommendedName>
        <fullName evidence="4">Single-stranded DNA-binding protein</fullName>
    </recommendedName>
</protein>
<feature type="compositionally biased region" description="Polar residues" evidence="1">
    <location>
        <begin position="137"/>
        <end position="146"/>
    </location>
</feature>
<evidence type="ECO:0000313" key="3">
    <source>
        <dbReference type="Proteomes" id="UP000095647"/>
    </source>
</evidence>
<evidence type="ECO:0000313" key="2">
    <source>
        <dbReference type="EMBL" id="CUN40368.1"/>
    </source>
</evidence>
<sequence>MPQTMLTVRGNLGANPDYLPEKTMEDGAILPSKLQAVVYENRRVRTADGGWTDDPRGPVKTTVQLFGNAADTVRRIDMRQGDPVIAGGSIAEPAAYASSKDGQPDARNVINAQWLVYDSILYQRRKERAAEAEQRAGSSPSETQPATGEERS</sequence>
<dbReference type="Proteomes" id="UP000095647">
    <property type="component" value="Unassembled WGS sequence"/>
</dbReference>